<dbReference type="Gene3D" id="3.90.79.10">
    <property type="entry name" value="Nucleoside Triphosphate Pyrophosphohydrolase"/>
    <property type="match status" value="1"/>
</dbReference>
<dbReference type="GO" id="GO:0034039">
    <property type="term" value="F:8-oxo-7,8-dihydroguanine DNA N-glycosylase activity"/>
    <property type="evidence" value="ECO:0007669"/>
    <property type="project" value="TreeGrafter"/>
</dbReference>
<evidence type="ECO:0000256" key="5">
    <source>
        <dbReference type="ARBA" id="ARBA00022023"/>
    </source>
</evidence>
<dbReference type="SUPFAM" id="SSF48150">
    <property type="entry name" value="DNA-glycosylase"/>
    <property type="match status" value="1"/>
</dbReference>
<evidence type="ECO:0000313" key="15">
    <source>
        <dbReference type="EMBL" id="CAF4289107.1"/>
    </source>
</evidence>
<dbReference type="GO" id="GO:0006298">
    <property type="term" value="P:mismatch repair"/>
    <property type="evidence" value="ECO:0007669"/>
    <property type="project" value="TreeGrafter"/>
</dbReference>
<dbReference type="GO" id="GO:0005634">
    <property type="term" value="C:nucleus"/>
    <property type="evidence" value="ECO:0007669"/>
    <property type="project" value="TreeGrafter"/>
</dbReference>
<keyword evidence="10" id="KW-0408">Iron</keyword>
<dbReference type="GO" id="GO:0032357">
    <property type="term" value="F:oxidized purine DNA binding"/>
    <property type="evidence" value="ECO:0007669"/>
    <property type="project" value="TreeGrafter"/>
</dbReference>
<evidence type="ECO:0000256" key="7">
    <source>
        <dbReference type="ARBA" id="ARBA00022723"/>
    </source>
</evidence>
<evidence type="ECO:0000256" key="4">
    <source>
        <dbReference type="ARBA" id="ARBA00012045"/>
    </source>
</evidence>
<comment type="similarity">
    <text evidence="3">Belongs to the Nth/MutY family.</text>
</comment>
<dbReference type="Proteomes" id="UP000663844">
    <property type="component" value="Unassembled WGS sequence"/>
</dbReference>
<dbReference type="AlphaFoldDB" id="A0A820H8Q0"/>
<accession>A0A820H8Q0</accession>
<evidence type="ECO:0000256" key="8">
    <source>
        <dbReference type="ARBA" id="ARBA00022763"/>
    </source>
</evidence>
<dbReference type="GO" id="GO:0000701">
    <property type="term" value="F:purine-specific mismatch base pair DNA N-glycosylase activity"/>
    <property type="evidence" value="ECO:0007669"/>
    <property type="project" value="UniProtKB-EC"/>
</dbReference>
<comment type="catalytic activity">
    <reaction evidence="1">
        <text>Hydrolyzes free adenine bases from 7,8-dihydro-8-oxoguanine:adenine mismatched double-stranded DNA, leaving an apurinic site.</text>
        <dbReference type="EC" id="3.2.2.31"/>
    </reaction>
</comment>
<evidence type="ECO:0000313" key="16">
    <source>
        <dbReference type="Proteomes" id="UP000663844"/>
    </source>
</evidence>
<dbReference type="SUPFAM" id="SSF55811">
    <property type="entry name" value="Nudix"/>
    <property type="match status" value="1"/>
</dbReference>
<evidence type="ECO:0000256" key="1">
    <source>
        <dbReference type="ARBA" id="ARBA00000843"/>
    </source>
</evidence>
<dbReference type="EMBL" id="CAJOAZ010015129">
    <property type="protein sequence ID" value="CAF4289107.1"/>
    <property type="molecule type" value="Genomic_DNA"/>
</dbReference>
<keyword evidence="11" id="KW-0411">Iron-sulfur</keyword>
<keyword evidence="13" id="KW-0326">Glycosidase</keyword>
<feature type="domain" description="Adenine DNA glycosylase C-terminal" evidence="14">
    <location>
        <begin position="108"/>
        <end position="224"/>
    </location>
</feature>
<comment type="caution">
    <text evidence="15">The sequence shown here is derived from an EMBL/GenBank/DDBJ whole genome shotgun (WGS) entry which is preliminary data.</text>
</comment>
<keyword evidence="8" id="KW-0227">DNA damage</keyword>
<dbReference type="GO" id="GO:0046872">
    <property type="term" value="F:metal ion binding"/>
    <property type="evidence" value="ECO:0007669"/>
    <property type="project" value="UniProtKB-KW"/>
</dbReference>
<dbReference type="InterPro" id="IPR015797">
    <property type="entry name" value="NUDIX_hydrolase-like_dom_sf"/>
</dbReference>
<dbReference type="GO" id="GO:0006284">
    <property type="term" value="P:base-excision repair"/>
    <property type="evidence" value="ECO:0007669"/>
    <property type="project" value="InterPro"/>
</dbReference>
<dbReference type="InterPro" id="IPR003651">
    <property type="entry name" value="Endonuclease3_FeS-loop_motif"/>
</dbReference>
<evidence type="ECO:0000256" key="9">
    <source>
        <dbReference type="ARBA" id="ARBA00022801"/>
    </source>
</evidence>
<keyword evidence="12" id="KW-0234">DNA repair</keyword>
<dbReference type="InterPro" id="IPR023170">
    <property type="entry name" value="HhH_base_excis_C"/>
</dbReference>
<sequence>TDVVCPERPGDFNQSLMELGATVCTPQKPKCNECPVQNQCLAYQQQKEIESILDIEQCSSNCSFCLKSSDVDTNRSLVEHYPRKKSKTKQREETSFILIIYRLTPKLEFLMIKQKQSNLLSGLWSFLEISSSKNHLDQMNEQKRKTYIIEEIQQMPTIDTIPSINTIRLAGQCRHLFSHIDKQYIIYYTHCERNDVLIPSTSMQWFNEEQVQTSAISTAMKKVFNVALPQIKLKTSNGKKNGTIDNYFRKKTHK</sequence>
<dbReference type="GO" id="GO:0035485">
    <property type="term" value="F:adenine/guanine mispair binding"/>
    <property type="evidence" value="ECO:0007669"/>
    <property type="project" value="TreeGrafter"/>
</dbReference>
<dbReference type="InterPro" id="IPR029119">
    <property type="entry name" value="MutY_C"/>
</dbReference>
<dbReference type="Pfam" id="PF10576">
    <property type="entry name" value="EndIII_4Fe-2S"/>
    <property type="match status" value="1"/>
</dbReference>
<evidence type="ECO:0000256" key="10">
    <source>
        <dbReference type="ARBA" id="ARBA00023004"/>
    </source>
</evidence>
<gene>
    <name evidence="15" type="ORF">OXD698_LOCUS45493</name>
</gene>
<dbReference type="PANTHER" id="PTHR42944">
    <property type="entry name" value="ADENINE DNA GLYCOSYLASE"/>
    <property type="match status" value="1"/>
</dbReference>
<evidence type="ECO:0000256" key="12">
    <source>
        <dbReference type="ARBA" id="ARBA00023204"/>
    </source>
</evidence>
<dbReference type="InterPro" id="IPR004035">
    <property type="entry name" value="Endouclease-III_FeS-bd_BS"/>
</dbReference>
<dbReference type="EC" id="3.2.2.31" evidence="4"/>
<evidence type="ECO:0000256" key="11">
    <source>
        <dbReference type="ARBA" id="ARBA00023014"/>
    </source>
</evidence>
<proteinExistence type="inferred from homology"/>
<dbReference type="GO" id="GO:0051539">
    <property type="term" value="F:4 iron, 4 sulfur cluster binding"/>
    <property type="evidence" value="ECO:0007669"/>
    <property type="project" value="UniProtKB-KW"/>
</dbReference>
<evidence type="ECO:0000259" key="14">
    <source>
        <dbReference type="Pfam" id="PF14815"/>
    </source>
</evidence>
<dbReference type="PANTHER" id="PTHR42944:SF1">
    <property type="entry name" value="ADENINE DNA GLYCOSYLASE"/>
    <property type="match status" value="1"/>
</dbReference>
<dbReference type="SMART" id="SM00525">
    <property type="entry name" value="FES"/>
    <property type="match status" value="1"/>
</dbReference>
<keyword evidence="7" id="KW-0479">Metal-binding</keyword>
<evidence type="ECO:0000256" key="2">
    <source>
        <dbReference type="ARBA" id="ARBA00001966"/>
    </source>
</evidence>
<evidence type="ECO:0000256" key="3">
    <source>
        <dbReference type="ARBA" id="ARBA00008343"/>
    </source>
</evidence>
<dbReference type="PROSITE" id="PS00764">
    <property type="entry name" value="ENDONUCLEASE_III_1"/>
    <property type="match status" value="1"/>
</dbReference>
<evidence type="ECO:0000256" key="13">
    <source>
        <dbReference type="ARBA" id="ARBA00023295"/>
    </source>
</evidence>
<dbReference type="Pfam" id="PF14815">
    <property type="entry name" value="NUDIX_4"/>
    <property type="match status" value="1"/>
</dbReference>
<name>A0A820H8Q0_9BILA</name>
<evidence type="ECO:0000256" key="6">
    <source>
        <dbReference type="ARBA" id="ARBA00022485"/>
    </source>
</evidence>
<dbReference type="InterPro" id="IPR011257">
    <property type="entry name" value="DNA_glycosylase"/>
</dbReference>
<comment type="cofactor">
    <cofactor evidence="2">
        <name>[4Fe-4S] cluster</name>
        <dbReference type="ChEBI" id="CHEBI:49883"/>
    </cofactor>
</comment>
<reference evidence="15" key="1">
    <citation type="submission" date="2021-02" db="EMBL/GenBank/DDBJ databases">
        <authorList>
            <person name="Nowell W R."/>
        </authorList>
    </citation>
    <scope>NUCLEOTIDE SEQUENCE</scope>
</reference>
<keyword evidence="9" id="KW-0378">Hydrolase</keyword>
<keyword evidence="6" id="KW-0004">4Fe-4S</keyword>
<dbReference type="InterPro" id="IPR044298">
    <property type="entry name" value="MIG/MutY"/>
</dbReference>
<feature type="non-terminal residue" evidence="15">
    <location>
        <position position="1"/>
    </location>
</feature>
<dbReference type="Gene3D" id="1.10.1670.10">
    <property type="entry name" value="Helix-hairpin-Helix base-excision DNA repair enzymes (C-terminal)"/>
    <property type="match status" value="1"/>
</dbReference>
<organism evidence="15 16">
    <name type="scientific">Adineta steineri</name>
    <dbReference type="NCBI Taxonomy" id="433720"/>
    <lineage>
        <taxon>Eukaryota</taxon>
        <taxon>Metazoa</taxon>
        <taxon>Spiralia</taxon>
        <taxon>Gnathifera</taxon>
        <taxon>Rotifera</taxon>
        <taxon>Eurotatoria</taxon>
        <taxon>Bdelloidea</taxon>
        <taxon>Adinetida</taxon>
        <taxon>Adinetidae</taxon>
        <taxon>Adineta</taxon>
    </lineage>
</organism>
<protein>
    <recommendedName>
        <fullName evidence="5">Adenine DNA glycosylase</fullName>
        <ecNumber evidence="4">3.2.2.31</ecNumber>
    </recommendedName>
</protein>